<gene>
    <name evidence="1" type="primary">TBLA0D02390</name>
    <name evidence="1" type="ORF">TBLA_0D02390</name>
</gene>
<dbReference type="PANTHER" id="PTHR28037:SF1">
    <property type="entry name" value="ALCOHOL O-ACETYLTRANSFERASE 1-RELATED"/>
    <property type="match status" value="1"/>
</dbReference>
<dbReference type="InterPro" id="IPR052058">
    <property type="entry name" value="Alcohol_O-acetyltransferase"/>
</dbReference>
<dbReference type="Proteomes" id="UP000002866">
    <property type="component" value="Chromosome 4"/>
</dbReference>
<proteinExistence type="predicted"/>
<dbReference type="FunCoup" id="I2H2Z1">
    <property type="interactions" value="14"/>
</dbReference>
<dbReference type="SUPFAM" id="SSF52777">
    <property type="entry name" value="CoA-dependent acyltransferases"/>
    <property type="match status" value="1"/>
</dbReference>
<name>I2H2Z1_HENB6</name>
<dbReference type="HOGENOM" id="CLU_599872_0_0_1"/>
<dbReference type="Pfam" id="PF07247">
    <property type="entry name" value="AATase"/>
    <property type="match status" value="1"/>
</dbReference>
<dbReference type="OMA" id="TEINHIF"/>
<evidence type="ECO:0000313" key="1">
    <source>
        <dbReference type="EMBL" id="CCH60743.1"/>
    </source>
</evidence>
<protein>
    <recommendedName>
        <fullName evidence="3">Condensation domain-containing protein</fullName>
    </recommendedName>
</protein>
<dbReference type="RefSeq" id="XP_004180262.1">
    <property type="nucleotide sequence ID" value="XM_004180214.1"/>
</dbReference>
<dbReference type="GO" id="GO:0005886">
    <property type="term" value="C:plasma membrane"/>
    <property type="evidence" value="ECO:0007669"/>
    <property type="project" value="EnsemblFungi"/>
</dbReference>
<dbReference type="GeneID" id="14495779"/>
<dbReference type="EMBL" id="HE806319">
    <property type="protein sequence ID" value="CCH60743.1"/>
    <property type="molecule type" value="Genomic_DNA"/>
</dbReference>
<dbReference type="GO" id="GO:0009410">
    <property type="term" value="P:response to xenobiotic stimulus"/>
    <property type="evidence" value="ECO:0007669"/>
    <property type="project" value="EnsemblFungi"/>
</dbReference>
<dbReference type="eggNOG" id="ENOG502RC91">
    <property type="taxonomic scope" value="Eukaryota"/>
</dbReference>
<dbReference type="GO" id="GO:0008080">
    <property type="term" value="F:N-acetyltransferase activity"/>
    <property type="evidence" value="ECO:0007669"/>
    <property type="project" value="EnsemblFungi"/>
</dbReference>
<sequence length="453" mass="51776">MDIGKVIGLEDFFSKRSIEKIHSSIYLAIELSELPTKGEWIYALNKTMSQYFKLRCNVEWDLEADDIHMKLITAENGTPIKYEDVIEYVPWKKLEQDEIQQIFQNYHFHYDSEHVAWKILVLKECNTCVLLLTHALYDGMSLVKIWQSILQNLGNGSMDNTEIIYDAIDKPDKQFTSQHPYELIPTPWSWKAKKLLVSQLFKYAPSTIVKPNKNIIQFPAYNFKEGLFAKSNPSQFERYLKNDFCLHRTHINNENLTKTLKICKVHGVSFTSYLAAVLVIAMRKMDPSAISGNNLQISIPINSRKFCQKSLNLQDSQCEVGNFISGSTLSYLIDTNEDIWIVAGSLQDDMVRNTTSLMGNTVQEAKLLESISCADFLTAKISEDYPGQTLEITNLGFQNFNIEGSKYHVKSADFATPQGISNVAIYSVISTPNDGLRCNFSYPKNYKVPWKTI</sequence>
<dbReference type="KEGG" id="tbl:TBLA_0D02390"/>
<dbReference type="InterPro" id="IPR010828">
    <property type="entry name" value="Atf2/Sli1-like"/>
</dbReference>
<keyword evidence="2" id="KW-1185">Reference proteome</keyword>
<accession>I2H2Z1</accession>
<dbReference type="AlphaFoldDB" id="I2H2Z1"/>
<evidence type="ECO:0000313" key="2">
    <source>
        <dbReference type="Proteomes" id="UP000002866"/>
    </source>
</evidence>
<dbReference type="STRING" id="1071380.I2H2Z1"/>
<reference evidence="1 2" key="1">
    <citation type="journal article" date="2011" name="Proc. Natl. Acad. Sci. U.S.A.">
        <title>Evolutionary erosion of yeast sex chromosomes by mating-type switching accidents.</title>
        <authorList>
            <person name="Gordon J.L."/>
            <person name="Armisen D."/>
            <person name="Proux-Wera E."/>
            <person name="Oheigeartaigh S.S."/>
            <person name="Byrne K.P."/>
            <person name="Wolfe K.H."/>
        </authorList>
    </citation>
    <scope>NUCLEOTIDE SEQUENCE [LARGE SCALE GENOMIC DNA]</scope>
    <source>
        <strain evidence="2">ATCC 34711 / CBS 6284 / DSM 70876 / NBRC 10599 / NRRL Y-10934 / UCD 77-7</strain>
    </source>
</reference>
<dbReference type="GO" id="GO:0005635">
    <property type="term" value="C:nuclear envelope"/>
    <property type="evidence" value="ECO:0007669"/>
    <property type="project" value="EnsemblFungi"/>
</dbReference>
<dbReference type="OrthoDB" id="2150604at2759"/>
<organism evidence="1 2">
    <name type="scientific">Henningerozyma blattae (strain ATCC 34711 / CBS 6284 / DSM 70876 / NBRC 10599 / NRRL Y-10934 / UCD 77-7)</name>
    <name type="common">Yeast</name>
    <name type="synonym">Tetrapisispora blattae</name>
    <dbReference type="NCBI Taxonomy" id="1071380"/>
    <lineage>
        <taxon>Eukaryota</taxon>
        <taxon>Fungi</taxon>
        <taxon>Dikarya</taxon>
        <taxon>Ascomycota</taxon>
        <taxon>Saccharomycotina</taxon>
        <taxon>Saccharomycetes</taxon>
        <taxon>Saccharomycetales</taxon>
        <taxon>Saccharomycetaceae</taxon>
        <taxon>Henningerozyma</taxon>
    </lineage>
</organism>
<dbReference type="InParanoid" id="I2H2Z1"/>
<dbReference type="PANTHER" id="PTHR28037">
    <property type="entry name" value="ALCOHOL O-ACETYLTRANSFERASE 1-RELATED"/>
    <property type="match status" value="1"/>
</dbReference>
<evidence type="ECO:0008006" key="3">
    <source>
        <dbReference type="Google" id="ProtNLM"/>
    </source>
</evidence>